<dbReference type="Gene3D" id="3.40.50.720">
    <property type="entry name" value="NAD(P)-binding Rossmann-like Domain"/>
    <property type="match status" value="1"/>
</dbReference>
<dbReference type="PANTHER" id="PTHR33303:SF2">
    <property type="entry name" value="COA-BINDING DOMAIN-CONTAINING PROTEIN"/>
    <property type="match status" value="1"/>
</dbReference>
<dbReference type="InterPro" id="IPR003781">
    <property type="entry name" value="CoA-bd"/>
</dbReference>
<gene>
    <name evidence="2" type="ORF">SAMN04488044_0988</name>
</gene>
<name>A0A1M5KIU2_9RHOB</name>
<organism evidence="2 3">
    <name type="scientific">Cognatishimia maritima</name>
    <dbReference type="NCBI Taxonomy" id="870908"/>
    <lineage>
        <taxon>Bacteria</taxon>
        <taxon>Pseudomonadati</taxon>
        <taxon>Pseudomonadota</taxon>
        <taxon>Alphaproteobacteria</taxon>
        <taxon>Rhodobacterales</taxon>
        <taxon>Paracoccaceae</taxon>
        <taxon>Cognatishimia</taxon>
    </lineage>
</organism>
<dbReference type="Pfam" id="PF13380">
    <property type="entry name" value="CoA_binding_2"/>
    <property type="match status" value="1"/>
</dbReference>
<evidence type="ECO:0000313" key="3">
    <source>
        <dbReference type="Proteomes" id="UP000184211"/>
    </source>
</evidence>
<dbReference type="PANTHER" id="PTHR33303">
    <property type="entry name" value="CYTOPLASMIC PROTEIN-RELATED"/>
    <property type="match status" value="1"/>
</dbReference>
<dbReference type="SMART" id="SM00881">
    <property type="entry name" value="CoA_binding"/>
    <property type="match status" value="1"/>
</dbReference>
<dbReference type="RefSeq" id="WP_072791221.1">
    <property type="nucleotide sequence ID" value="NZ_FQWM01000001.1"/>
</dbReference>
<dbReference type="SUPFAM" id="SSF51735">
    <property type="entry name" value="NAD(P)-binding Rossmann-fold domains"/>
    <property type="match status" value="1"/>
</dbReference>
<dbReference type="InterPro" id="IPR036291">
    <property type="entry name" value="NAD(P)-bd_dom_sf"/>
</dbReference>
<dbReference type="EMBL" id="FQWM01000001">
    <property type="protein sequence ID" value="SHG52766.1"/>
    <property type="molecule type" value="Genomic_DNA"/>
</dbReference>
<evidence type="ECO:0000259" key="1">
    <source>
        <dbReference type="SMART" id="SM00881"/>
    </source>
</evidence>
<dbReference type="AlphaFoldDB" id="A0A1M5KIU2"/>
<sequence length="142" mass="15733">MTQDIDRLLNQIFDRTKTIAVVGFSMNPARASHYVAQFLYEQGYHVIPVNPGHAGKEIFGTTIRASLADIDEQVDMVDVFRRSEALAEVVDDALTNLPGLQTIWTQLGVVDHEAAAKAEGAGLTVIMNRCPKIEIPRLARMR</sequence>
<dbReference type="STRING" id="870908.SAMN04488044_0988"/>
<evidence type="ECO:0000313" key="2">
    <source>
        <dbReference type="EMBL" id="SHG52766.1"/>
    </source>
</evidence>
<reference evidence="3" key="1">
    <citation type="submission" date="2016-11" db="EMBL/GenBank/DDBJ databases">
        <authorList>
            <person name="Varghese N."/>
            <person name="Submissions S."/>
        </authorList>
    </citation>
    <scope>NUCLEOTIDE SEQUENCE [LARGE SCALE GENOMIC DNA]</scope>
    <source>
        <strain evidence="3">DSM 28223</strain>
    </source>
</reference>
<feature type="domain" description="CoA-binding" evidence="1">
    <location>
        <begin position="12"/>
        <end position="109"/>
    </location>
</feature>
<dbReference type="OrthoDB" id="9804695at2"/>
<proteinExistence type="predicted"/>
<dbReference type="Proteomes" id="UP000184211">
    <property type="component" value="Unassembled WGS sequence"/>
</dbReference>
<protein>
    <recommendedName>
        <fullName evidence="1">CoA-binding domain-containing protein</fullName>
    </recommendedName>
</protein>
<keyword evidence="3" id="KW-1185">Reference proteome</keyword>
<accession>A0A1M5KIU2</accession>